<keyword evidence="1" id="KW-0472">Membrane</keyword>
<reference evidence="2" key="1">
    <citation type="journal article" date="2020" name="Stud. Mycol.">
        <title>101 Dothideomycetes genomes: a test case for predicting lifestyles and emergence of pathogens.</title>
        <authorList>
            <person name="Haridas S."/>
            <person name="Albert R."/>
            <person name="Binder M."/>
            <person name="Bloem J."/>
            <person name="Labutti K."/>
            <person name="Salamov A."/>
            <person name="Andreopoulos B."/>
            <person name="Baker S."/>
            <person name="Barry K."/>
            <person name="Bills G."/>
            <person name="Bluhm B."/>
            <person name="Cannon C."/>
            <person name="Castanera R."/>
            <person name="Culley D."/>
            <person name="Daum C."/>
            <person name="Ezra D."/>
            <person name="Gonzalez J."/>
            <person name="Henrissat B."/>
            <person name="Kuo A."/>
            <person name="Liang C."/>
            <person name="Lipzen A."/>
            <person name="Lutzoni F."/>
            <person name="Magnuson J."/>
            <person name="Mondo S."/>
            <person name="Nolan M."/>
            <person name="Ohm R."/>
            <person name="Pangilinan J."/>
            <person name="Park H.-J."/>
            <person name="Ramirez L."/>
            <person name="Alfaro M."/>
            <person name="Sun H."/>
            <person name="Tritt A."/>
            <person name="Yoshinaga Y."/>
            <person name="Zwiers L.-H."/>
            <person name="Turgeon B."/>
            <person name="Goodwin S."/>
            <person name="Spatafora J."/>
            <person name="Crous P."/>
            <person name="Grigoriev I."/>
        </authorList>
    </citation>
    <scope>NUCLEOTIDE SEQUENCE</scope>
    <source>
        <strain evidence="2">CBS 121167</strain>
    </source>
</reference>
<evidence type="ECO:0000313" key="3">
    <source>
        <dbReference type="Proteomes" id="UP000799438"/>
    </source>
</evidence>
<keyword evidence="3" id="KW-1185">Reference proteome</keyword>
<evidence type="ECO:0000256" key="1">
    <source>
        <dbReference type="SAM" id="Phobius"/>
    </source>
</evidence>
<name>A0A6A6AYH3_9PEZI</name>
<protein>
    <submittedName>
        <fullName evidence="2">Uncharacterized protein</fullName>
    </submittedName>
</protein>
<accession>A0A6A6AYH3</accession>
<dbReference type="Proteomes" id="UP000799438">
    <property type="component" value="Unassembled WGS sequence"/>
</dbReference>
<proteinExistence type="predicted"/>
<dbReference type="RefSeq" id="XP_033392700.1">
    <property type="nucleotide sequence ID" value="XM_033535067.1"/>
</dbReference>
<feature type="transmembrane region" description="Helical" evidence="1">
    <location>
        <begin position="35"/>
        <end position="54"/>
    </location>
</feature>
<evidence type="ECO:0000313" key="2">
    <source>
        <dbReference type="EMBL" id="KAF2136982.1"/>
    </source>
</evidence>
<sequence>MAWLGDGDGDSMLCALRMRDAVACMRSRGLPYRGWALGLGLCGGTPCFGLAFGLAWDWEGSGRMRFLLVMGVVGLIVGGARYCTFFSFVYLWSTGVGCDKCAEETNDGNSSVRYILTK</sequence>
<gene>
    <name evidence="2" type="ORF">K452DRAFT_114526</name>
</gene>
<feature type="transmembrane region" description="Helical" evidence="1">
    <location>
        <begin position="66"/>
        <end position="92"/>
    </location>
</feature>
<keyword evidence="1" id="KW-1133">Transmembrane helix</keyword>
<dbReference type="GeneID" id="54292561"/>
<dbReference type="EMBL" id="ML995508">
    <property type="protein sequence ID" value="KAF2136982.1"/>
    <property type="molecule type" value="Genomic_DNA"/>
</dbReference>
<dbReference type="AlphaFoldDB" id="A0A6A6AYH3"/>
<organism evidence="2 3">
    <name type="scientific">Aplosporella prunicola CBS 121167</name>
    <dbReference type="NCBI Taxonomy" id="1176127"/>
    <lineage>
        <taxon>Eukaryota</taxon>
        <taxon>Fungi</taxon>
        <taxon>Dikarya</taxon>
        <taxon>Ascomycota</taxon>
        <taxon>Pezizomycotina</taxon>
        <taxon>Dothideomycetes</taxon>
        <taxon>Dothideomycetes incertae sedis</taxon>
        <taxon>Botryosphaeriales</taxon>
        <taxon>Aplosporellaceae</taxon>
        <taxon>Aplosporella</taxon>
    </lineage>
</organism>
<keyword evidence="1" id="KW-0812">Transmembrane</keyword>